<evidence type="ECO:0000256" key="7">
    <source>
        <dbReference type="ARBA" id="ARBA00022884"/>
    </source>
</evidence>
<evidence type="ECO:0000256" key="10">
    <source>
        <dbReference type="ARBA" id="ARBA00080029"/>
    </source>
</evidence>
<dbReference type="SUPFAM" id="SSF143011">
    <property type="entry name" value="RelE-like"/>
    <property type="match status" value="1"/>
</dbReference>
<evidence type="ECO:0000256" key="5">
    <source>
        <dbReference type="ARBA" id="ARBA00022759"/>
    </source>
</evidence>
<dbReference type="AlphaFoldDB" id="A0A2N7TGF9"/>
<evidence type="ECO:0000256" key="4">
    <source>
        <dbReference type="ARBA" id="ARBA00022722"/>
    </source>
</evidence>
<dbReference type="NCBIfam" id="TIGR02116">
    <property type="entry name" value="toxin_Txe_YoeB"/>
    <property type="match status" value="1"/>
</dbReference>
<evidence type="ECO:0000313" key="12">
    <source>
        <dbReference type="Proteomes" id="UP000235346"/>
    </source>
</evidence>
<keyword evidence="4" id="KW-0540">Nuclease</keyword>
<keyword evidence="12" id="KW-1185">Reference proteome</keyword>
<keyword evidence="3" id="KW-1277">Toxin-antitoxin system</keyword>
<dbReference type="InterPro" id="IPR035093">
    <property type="entry name" value="RelE/ParE_toxin_dom_sf"/>
</dbReference>
<dbReference type="Proteomes" id="UP000235346">
    <property type="component" value="Unassembled WGS sequence"/>
</dbReference>
<dbReference type="Gene3D" id="3.30.2310.20">
    <property type="entry name" value="RelE-like"/>
    <property type="match status" value="1"/>
</dbReference>
<dbReference type="InterPro" id="IPR009614">
    <property type="entry name" value="YoeB_toxin"/>
</dbReference>
<evidence type="ECO:0000256" key="6">
    <source>
        <dbReference type="ARBA" id="ARBA00022801"/>
    </source>
</evidence>
<comment type="similarity">
    <text evidence="1">Belongs to the YoeB family.</text>
</comment>
<dbReference type="FunFam" id="3.30.2310.20:FF:000001">
    <property type="entry name" value="Addiction module toxin, Txe/YoeB family"/>
    <property type="match status" value="1"/>
</dbReference>
<dbReference type="PANTHER" id="PTHR38039:SF1">
    <property type="entry name" value="TOXIN YOEB"/>
    <property type="match status" value="1"/>
</dbReference>
<dbReference type="GO" id="GO:0016787">
    <property type="term" value="F:hydrolase activity"/>
    <property type="evidence" value="ECO:0007669"/>
    <property type="project" value="UniProtKB-KW"/>
</dbReference>
<comment type="caution">
    <text evidence="11">The sequence shown here is derived from an EMBL/GenBank/DDBJ whole genome shotgun (WGS) entry which is preliminary data.</text>
</comment>
<gene>
    <name evidence="11" type="ORF">C1H66_20350</name>
</gene>
<dbReference type="GO" id="GO:0003723">
    <property type="term" value="F:RNA binding"/>
    <property type="evidence" value="ECO:0007669"/>
    <property type="project" value="UniProtKB-KW"/>
</dbReference>
<evidence type="ECO:0000256" key="1">
    <source>
        <dbReference type="ARBA" id="ARBA00008172"/>
    </source>
</evidence>
<dbReference type="EMBL" id="PNRE01000097">
    <property type="protein sequence ID" value="PMR67265.1"/>
    <property type="molecule type" value="Genomic_DNA"/>
</dbReference>
<evidence type="ECO:0000313" key="11">
    <source>
        <dbReference type="EMBL" id="PMR67265.1"/>
    </source>
</evidence>
<reference evidence="11 12" key="1">
    <citation type="submission" date="2018-01" db="EMBL/GenBank/DDBJ databases">
        <title>Halomonas endophytica sp. nov., isolated from storage liquid in the stems of Populus euphratica.</title>
        <authorList>
            <person name="Chen C."/>
        </authorList>
    </citation>
    <scope>NUCLEOTIDE SEQUENCE [LARGE SCALE GENOMIC DNA]</scope>
    <source>
        <strain evidence="11 12">DSM 26881</strain>
    </source>
</reference>
<keyword evidence="6" id="KW-0378">Hydrolase</keyword>
<keyword evidence="7" id="KW-0694">RNA-binding</keyword>
<dbReference type="GO" id="GO:0006401">
    <property type="term" value="P:RNA catabolic process"/>
    <property type="evidence" value="ECO:0007669"/>
    <property type="project" value="InterPro"/>
</dbReference>
<accession>A0A2N7TGF9</accession>
<protein>
    <recommendedName>
        <fullName evidence="2">Toxin YoeB</fullName>
    </recommendedName>
    <alternativeName>
        <fullName evidence="10">Putative endoribonuclease YoeB</fullName>
    </alternativeName>
    <alternativeName>
        <fullName evidence="8 9">Putative mRNA interferase YoeB</fullName>
    </alternativeName>
</protein>
<name>A0A2N7TGF9_9GAMM</name>
<evidence type="ECO:0000256" key="2">
    <source>
        <dbReference type="ARBA" id="ARBA00017742"/>
    </source>
</evidence>
<proteinExistence type="inferred from homology"/>
<dbReference type="OrthoDB" id="9801102at2"/>
<dbReference type="GO" id="GO:0004519">
    <property type="term" value="F:endonuclease activity"/>
    <property type="evidence" value="ECO:0007669"/>
    <property type="project" value="UniProtKB-KW"/>
</dbReference>
<sequence>MMLTWAGNAWEDYLYWQARDKKTLKRINALIKDIRRQPFDGLGDPEPLRHQWSGYWSRRIDREHRLVYKVTDRAIVIVQCRYHY</sequence>
<evidence type="ECO:0000256" key="8">
    <source>
        <dbReference type="ARBA" id="ARBA00030388"/>
    </source>
</evidence>
<dbReference type="PANTHER" id="PTHR38039">
    <property type="entry name" value="TOXIN YOEB"/>
    <property type="match status" value="1"/>
</dbReference>
<dbReference type="Pfam" id="PF06769">
    <property type="entry name" value="YoeB_toxin"/>
    <property type="match status" value="1"/>
</dbReference>
<evidence type="ECO:0000256" key="3">
    <source>
        <dbReference type="ARBA" id="ARBA00022649"/>
    </source>
</evidence>
<organism evidence="11 12">
    <name type="scientific">Halomonas heilongjiangensis</name>
    <dbReference type="NCBI Taxonomy" id="1387883"/>
    <lineage>
        <taxon>Bacteria</taxon>
        <taxon>Pseudomonadati</taxon>
        <taxon>Pseudomonadota</taxon>
        <taxon>Gammaproteobacteria</taxon>
        <taxon>Oceanospirillales</taxon>
        <taxon>Halomonadaceae</taxon>
        <taxon>Halomonas</taxon>
    </lineage>
</organism>
<keyword evidence="5" id="KW-0255">Endonuclease</keyword>
<evidence type="ECO:0000256" key="9">
    <source>
        <dbReference type="ARBA" id="ARBA00079979"/>
    </source>
</evidence>